<reference evidence="5 6" key="3">
    <citation type="journal article" date="2008" name="FEMS Microbiol. Ecol.">
        <title>Identification and characterization of genes underlying chitinolysis in Collimonas fungivorans Ter331.</title>
        <authorList>
            <person name="Fritsche K."/>
            <person name="de Boer W."/>
            <person name="Gerards S."/>
            <person name="van den Berg M."/>
            <person name="van Veen J.A."/>
            <person name="Leveau J.H."/>
        </authorList>
    </citation>
    <scope>NUCLEOTIDE SEQUENCE [LARGE SCALE GENOMIC DNA]</scope>
    <source>
        <strain evidence="5 6">Ter331</strain>
    </source>
</reference>
<gene>
    <name evidence="5" type="ordered locus">CFU_3016</name>
</gene>
<feature type="transmembrane region" description="Helical" evidence="3">
    <location>
        <begin position="219"/>
        <end position="238"/>
    </location>
</feature>
<keyword evidence="1" id="KW-0175">Coiled coil</keyword>
<reference evidence="5 6" key="1">
    <citation type="journal article" date="2004" name="Environ. Microbiol.">
        <title>Phylogeny-function analysis of (meta)genomic libraries: screening for expression of ribosomal RNA genes by large-insert library fluorescent in situ hybridization (LIL-FISH).</title>
        <authorList>
            <person name="Leveau J.H."/>
            <person name="Gerards S."/>
            <person name="de Boer W."/>
            <person name="van Veen J.A."/>
        </authorList>
    </citation>
    <scope>NUCLEOTIDE SEQUENCE [LARGE SCALE GENOMIC DNA]</scope>
    <source>
        <strain evidence="5 6">Ter331</strain>
    </source>
</reference>
<organism evidence="5 6">
    <name type="scientific">Collimonas fungivorans (strain Ter331)</name>
    <dbReference type="NCBI Taxonomy" id="1005048"/>
    <lineage>
        <taxon>Bacteria</taxon>
        <taxon>Pseudomonadati</taxon>
        <taxon>Pseudomonadota</taxon>
        <taxon>Betaproteobacteria</taxon>
        <taxon>Burkholderiales</taxon>
        <taxon>Oxalobacteraceae</taxon>
        <taxon>Collimonas</taxon>
    </lineage>
</organism>
<dbReference type="eggNOG" id="COG2972">
    <property type="taxonomic scope" value="Bacteria"/>
</dbReference>
<evidence type="ECO:0000256" key="3">
    <source>
        <dbReference type="SAM" id="Phobius"/>
    </source>
</evidence>
<evidence type="ECO:0000256" key="2">
    <source>
        <dbReference type="SAM" id="MobiDB-lite"/>
    </source>
</evidence>
<keyword evidence="3" id="KW-0472">Membrane</keyword>
<keyword evidence="3" id="KW-0812">Transmembrane</keyword>
<dbReference type="InterPro" id="IPR003594">
    <property type="entry name" value="HATPase_dom"/>
</dbReference>
<feature type="transmembrane region" description="Helical" evidence="3">
    <location>
        <begin position="42"/>
        <end position="61"/>
    </location>
</feature>
<dbReference type="GO" id="GO:0016020">
    <property type="term" value="C:membrane"/>
    <property type="evidence" value="ECO:0007669"/>
    <property type="project" value="InterPro"/>
</dbReference>
<dbReference type="GO" id="GO:0000155">
    <property type="term" value="F:phosphorelay sensor kinase activity"/>
    <property type="evidence" value="ECO:0007669"/>
    <property type="project" value="InterPro"/>
</dbReference>
<name>G0A9Y7_COLFT</name>
<feature type="region of interest" description="Disordered" evidence="2">
    <location>
        <begin position="77"/>
        <end position="97"/>
    </location>
</feature>
<accession>G0A9Y7</accession>
<keyword evidence="6" id="KW-1185">Reference proteome</keyword>
<dbReference type="InterPro" id="IPR036890">
    <property type="entry name" value="HATPase_C_sf"/>
</dbReference>
<dbReference type="AlphaFoldDB" id="G0A9Y7"/>
<dbReference type="InterPro" id="IPR005467">
    <property type="entry name" value="His_kinase_dom"/>
</dbReference>
<feature type="region of interest" description="Disordered" evidence="2">
    <location>
        <begin position="111"/>
        <end position="172"/>
    </location>
</feature>
<dbReference type="HOGENOM" id="CLU_617887_0_0_4"/>
<dbReference type="PANTHER" id="PTHR34220:SF9">
    <property type="entry name" value="SIGNAL TRANSDUCTION HISTIDINE KINASE INTERNAL REGION DOMAIN-CONTAINING PROTEIN"/>
    <property type="match status" value="1"/>
</dbReference>
<protein>
    <recommendedName>
        <fullName evidence="4">Histidine kinase domain-containing protein</fullName>
    </recommendedName>
</protein>
<keyword evidence="3" id="KW-1133">Transmembrane helix</keyword>
<dbReference type="EMBL" id="CP002745">
    <property type="protein sequence ID" value="AEK62841.1"/>
    <property type="molecule type" value="Genomic_DNA"/>
</dbReference>
<feature type="domain" description="Histidine kinase" evidence="4">
    <location>
        <begin position="367"/>
        <end position="460"/>
    </location>
</feature>
<reference evidence="5 6" key="4">
    <citation type="journal article" date="2010" name="Environ. Microbiol.">
        <title>The bacterial genus Collimonas: mycophagy, weathering and other adaptive solutions to life in oligotrophic soil environments.</title>
        <authorList>
            <person name="Leveau J.H."/>
            <person name="Uroz S."/>
            <person name="de Boer W."/>
        </authorList>
    </citation>
    <scope>NUCLEOTIDE SEQUENCE [LARGE SCALE GENOMIC DNA]</scope>
    <source>
        <strain evidence="5 6">Ter331</strain>
    </source>
</reference>
<evidence type="ECO:0000313" key="6">
    <source>
        <dbReference type="Proteomes" id="UP000008392"/>
    </source>
</evidence>
<evidence type="ECO:0000256" key="1">
    <source>
        <dbReference type="SAM" id="Coils"/>
    </source>
</evidence>
<dbReference type="STRING" id="1005048.CFU_3016"/>
<reference evidence="6" key="6">
    <citation type="submission" date="2011-05" db="EMBL/GenBank/DDBJ databases">
        <title>Complete sequence of Collimonas fungivorans Ter331.</title>
        <authorList>
            <person name="Leveau J.H."/>
        </authorList>
    </citation>
    <scope>NUCLEOTIDE SEQUENCE [LARGE SCALE GENOMIC DNA]</scope>
    <source>
        <strain evidence="6">Ter331</strain>
    </source>
</reference>
<dbReference type="PANTHER" id="PTHR34220">
    <property type="entry name" value="SENSOR HISTIDINE KINASE YPDA"/>
    <property type="match status" value="1"/>
</dbReference>
<dbReference type="PROSITE" id="PS50109">
    <property type="entry name" value="HIS_KIN"/>
    <property type="match status" value="1"/>
</dbReference>
<evidence type="ECO:0000259" key="4">
    <source>
        <dbReference type="PROSITE" id="PS50109"/>
    </source>
</evidence>
<feature type="compositionally biased region" description="Low complexity" evidence="2">
    <location>
        <begin position="121"/>
        <end position="135"/>
    </location>
</feature>
<dbReference type="Proteomes" id="UP000008392">
    <property type="component" value="Chromosome"/>
</dbReference>
<dbReference type="InterPro" id="IPR050640">
    <property type="entry name" value="Bact_2-comp_sensor_kinase"/>
</dbReference>
<dbReference type="Pfam" id="PF06580">
    <property type="entry name" value="His_kinase"/>
    <property type="match status" value="1"/>
</dbReference>
<dbReference type="SUPFAM" id="SSF55874">
    <property type="entry name" value="ATPase domain of HSP90 chaperone/DNA topoisomerase II/histidine kinase"/>
    <property type="match status" value="1"/>
</dbReference>
<dbReference type="Gene3D" id="3.30.565.10">
    <property type="entry name" value="Histidine kinase-like ATPase, C-terminal domain"/>
    <property type="match status" value="1"/>
</dbReference>
<feature type="coiled-coil region" evidence="1">
    <location>
        <begin position="241"/>
        <end position="277"/>
    </location>
</feature>
<proteinExistence type="predicted"/>
<dbReference type="InterPro" id="IPR010559">
    <property type="entry name" value="Sig_transdc_His_kin_internal"/>
</dbReference>
<evidence type="ECO:0000313" key="5">
    <source>
        <dbReference type="EMBL" id="AEK62841.1"/>
    </source>
</evidence>
<reference evidence="5 6" key="5">
    <citation type="journal article" date="2011" name="ISME J.">
        <title>Dual transcriptional profiling of a bacterial/fungal confrontation: Collimonas fungivorans versus Aspergillus niger.</title>
        <authorList>
            <person name="Mela F."/>
            <person name="Fritsche K."/>
            <person name="de Boer W."/>
            <person name="van Veen J.A."/>
            <person name="de Graaff L.H."/>
            <person name="van den Berg M."/>
            <person name="Leveau J.H."/>
        </authorList>
    </citation>
    <scope>NUCLEOTIDE SEQUENCE [LARGE SCALE GENOMIC DNA]</scope>
    <source>
        <strain evidence="5 6">Ter331</strain>
    </source>
</reference>
<dbReference type="SMART" id="SM00387">
    <property type="entry name" value="HATPase_c"/>
    <property type="match status" value="1"/>
</dbReference>
<sequence>MPQNWPHSMNPDSYATLKKNASIASVYLSRGFDKIASWVTQLSWWKFLLFAALVLAAAGILQETLFSSNELVIEKVSQHSSKPPKRNKGNTDIRIDDTGVHIKTGTYTYDGDGDSAMTSKSPAASAPAAAAAADAADAHDEDSVPKTPPVPPAPSAAPAAPAAPAPAAPNAASLSLSLPPEATADVNQAINDAVAAIHEAAAEKAEQQVARYQKKSSEWFVNFVLLLLIGLFGTKALMGGKKRAEARAKAANAAAEHANLQREVSEAKMQMIQAQVEPHFLFNTLASVDYLIETDPPRASAMQKRLIQYLRAVLPQMRETSTVTTLGREVDIVRAYLDLLKMRMEERLHIDLQVPEGLRSAAFPPMMLQSLVENAIKHGLERKADGGYLRIKAEVADNKLRVSVTDDGLGFGAFPSDGTGLGLQSIRERLKLLHGAAAQLEIAPNSPSGVCSTIEVPYQVVGASKAKPQ</sequence>
<dbReference type="Pfam" id="PF02518">
    <property type="entry name" value="HATPase_c"/>
    <property type="match status" value="1"/>
</dbReference>
<feature type="compositionally biased region" description="Pro residues" evidence="2">
    <location>
        <begin position="146"/>
        <end position="167"/>
    </location>
</feature>
<dbReference type="KEGG" id="cfu:CFU_3016"/>
<reference evidence="5 6" key="2">
    <citation type="journal article" date="2006" name="J. Microbiol. Methods">
        <title>Genomic flank-sequencing of plasposon insertion sites for rapid identification of functional genes.</title>
        <authorList>
            <person name="Leveau J.H."/>
            <person name="Gerards S."/>
            <person name="Fritsche K."/>
            <person name="Zondag G."/>
            <person name="van Veen J.A."/>
        </authorList>
    </citation>
    <scope>NUCLEOTIDE SEQUENCE [LARGE SCALE GENOMIC DNA]</scope>
    <source>
        <strain evidence="5 6">Ter331</strain>
    </source>
</reference>